<protein>
    <submittedName>
        <fullName evidence="1">Uncharacterized protein</fullName>
    </submittedName>
</protein>
<dbReference type="OrthoDB" id="977761at2"/>
<dbReference type="AlphaFoldDB" id="A0A1M5UE84"/>
<dbReference type="STRING" id="947013.SAMN04488109_4622"/>
<name>A0A1M5UE84_9BACT</name>
<sequence>MYSSTISQRRVWLFTLFVLFFACSGKKTQRELYEDTVSGLTYRTYKATSGTTLGPAVKLYNNQRPDSLAPLDPAYAHLLLGYGWTVSAKPAMAFAEADLAAAEGDATVKYLALSLRSITMYEQGWDSLAREESQLAKKHLLLKPGSSVQYEAAVFYILMGLSSAYDKDFAQSKFYWAGFANETAIHWPYKLTDAIDDLQNHRLQAGLIKLKALSQDPDVPPALQQALGEQITSIEAKAGDVNSRLFWPKLISVVVLDQLKKSSNSQLGAVVRVVENLREKV</sequence>
<dbReference type="RefSeq" id="WP_073138694.1">
    <property type="nucleotide sequence ID" value="NZ_FQWQ01000003.1"/>
</dbReference>
<dbReference type="EMBL" id="FQWQ01000003">
    <property type="protein sequence ID" value="SHH61208.1"/>
    <property type="molecule type" value="Genomic_DNA"/>
</dbReference>
<keyword evidence="2" id="KW-1185">Reference proteome</keyword>
<dbReference type="Proteomes" id="UP000184212">
    <property type="component" value="Unassembled WGS sequence"/>
</dbReference>
<gene>
    <name evidence="1" type="ORF">SAMN04488109_4622</name>
</gene>
<evidence type="ECO:0000313" key="2">
    <source>
        <dbReference type="Proteomes" id="UP000184212"/>
    </source>
</evidence>
<proteinExistence type="predicted"/>
<accession>A0A1M5UE84</accession>
<organism evidence="1 2">
    <name type="scientific">Chryseolinea serpens</name>
    <dbReference type="NCBI Taxonomy" id="947013"/>
    <lineage>
        <taxon>Bacteria</taxon>
        <taxon>Pseudomonadati</taxon>
        <taxon>Bacteroidota</taxon>
        <taxon>Cytophagia</taxon>
        <taxon>Cytophagales</taxon>
        <taxon>Fulvivirgaceae</taxon>
        <taxon>Chryseolinea</taxon>
    </lineage>
</organism>
<reference evidence="1 2" key="1">
    <citation type="submission" date="2016-11" db="EMBL/GenBank/DDBJ databases">
        <authorList>
            <person name="Jaros S."/>
            <person name="Januszkiewicz K."/>
            <person name="Wedrychowicz H."/>
        </authorList>
    </citation>
    <scope>NUCLEOTIDE SEQUENCE [LARGE SCALE GENOMIC DNA]</scope>
    <source>
        <strain evidence="1 2">DSM 24574</strain>
    </source>
</reference>
<evidence type="ECO:0000313" key="1">
    <source>
        <dbReference type="EMBL" id="SHH61208.1"/>
    </source>
</evidence>